<gene>
    <name evidence="4" type="ORF">GCM10009850_114740</name>
</gene>
<dbReference type="GO" id="GO:0016787">
    <property type="term" value="F:hydrolase activity"/>
    <property type="evidence" value="ECO:0007669"/>
    <property type="project" value="UniProtKB-KW"/>
</dbReference>
<organism evidence="4 5">
    <name type="scientific">Nonomuraea monospora</name>
    <dbReference type="NCBI Taxonomy" id="568818"/>
    <lineage>
        <taxon>Bacteria</taxon>
        <taxon>Bacillati</taxon>
        <taxon>Actinomycetota</taxon>
        <taxon>Actinomycetes</taxon>
        <taxon>Streptosporangiales</taxon>
        <taxon>Streptosporangiaceae</taxon>
        <taxon>Nonomuraea</taxon>
    </lineage>
</organism>
<keyword evidence="1 4" id="KW-0378">Hydrolase</keyword>
<dbReference type="Pfam" id="PF00857">
    <property type="entry name" value="Isochorismatase"/>
    <property type="match status" value="1"/>
</dbReference>
<dbReference type="EMBL" id="BAAAQX010000058">
    <property type="protein sequence ID" value="GAA2216005.1"/>
    <property type="molecule type" value="Genomic_DNA"/>
</dbReference>
<comment type="caution">
    <text evidence="4">The sequence shown here is derived from an EMBL/GenBank/DDBJ whole genome shotgun (WGS) entry which is preliminary data.</text>
</comment>
<dbReference type="InterPro" id="IPR036380">
    <property type="entry name" value="Isochorismatase-like_sf"/>
</dbReference>
<dbReference type="InterPro" id="IPR000868">
    <property type="entry name" value="Isochorismatase-like_dom"/>
</dbReference>
<reference evidence="4 5" key="1">
    <citation type="journal article" date="2019" name="Int. J. Syst. Evol. Microbiol.">
        <title>The Global Catalogue of Microorganisms (GCM) 10K type strain sequencing project: providing services to taxonomists for standard genome sequencing and annotation.</title>
        <authorList>
            <consortium name="The Broad Institute Genomics Platform"/>
            <consortium name="The Broad Institute Genome Sequencing Center for Infectious Disease"/>
            <person name="Wu L."/>
            <person name="Ma J."/>
        </authorList>
    </citation>
    <scope>NUCLEOTIDE SEQUENCE [LARGE SCALE GENOMIC DNA]</scope>
    <source>
        <strain evidence="4 5">JCM 16114</strain>
    </source>
</reference>
<evidence type="ECO:0000259" key="3">
    <source>
        <dbReference type="Pfam" id="PF00857"/>
    </source>
</evidence>
<dbReference type="Gene3D" id="3.40.50.850">
    <property type="entry name" value="Isochorismatase-like"/>
    <property type="match status" value="1"/>
</dbReference>
<evidence type="ECO:0000313" key="4">
    <source>
        <dbReference type="EMBL" id="GAA2216005.1"/>
    </source>
</evidence>
<feature type="region of interest" description="Disordered" evidence="2">
    <location>
        <begin position="1"/>
        <end position="23"/>
    </location>
</feature>
<dbReference type="PANTHER" id="PTHR43540:SF15">
    <property type="entry name" value="BLR5631 PROTEIN"/>
    <property type="match status" value="1"/>
</dbReference>
<name>A0ABN3D2J1_9ACTN</name>
<keyword evidence="5" id="KW-1185">Reference proteome</keyword>
<dbReference type="SUPFAM" id="SSF52499">
    <property type="entry name" value="Isochorismatase-like hydrolases"/>
    <property type="match status" value="1"/>
</dbReference>
<protein>
    <submittedName>
        <fullName evidence="4">Cysteine hydrolase family protein</fullName>
    </submittedName>
</protein>
<feature type="domain" description="Isochorismatase-like" evidence="3">
    <location>
        <begin position="71"/>
        <end position="235"/>
    </location>
</feature>
<proteinExistence type="predicted"/>
<evidence type="ECO:0000313" key="5">
    <source>
        <dbReference type="Proteomes" id="UP001499843"/>
    </source>
</evidence>
<dbReference type="Proteomes" id="UP001499843">
    <property type="component" value="Unassembled WGS sequence"/>
</dbReference>
<accession>A0ABN3D2J1</accession>
<dbReference type="PANTHER" id="PTHR43540">
    <property type="entry name" value="PEROXYUREIDOACRYLATE/UREIDOACRYLATE AMIDOHYDROLASE-RELATED"/>
    <property type="match status" value="1"/>
</dbReference>
<evidence type="ECO:0000256" key="2">
    <source>
        <dbReference type="SAM" id="MobiDB-lite"/>
    </source>
</evidence>
<evidence type="ECO:0000256" key="1">
    <source>
        <dbReference type="ARBA" id="ARBA00022801"/>
    </source>
</evidence>
<dbReference type="InterPro" id="IPR050272">
    <property type="entry name" value="Isochorismatase-like_hydrls"/>
</dbReference>
<sequence>MYDARRDARRDARHVTPDTGDRLRRPMRHLKLRPVRAGYSPCPKENEMTVSTTLRNVIGLDGVLPSLSTSTLILIDFQNTYRTGVMALPDAERALTAAADLLARARSAGTPVIHVINDGGEGTPYDIRAEIGQIAPHVAPQDGEPVVVKGFPNSFHETGLLETLRGLEAGPDLVLAGFMTHMCVQFTAQGAFNLGYRPTVVAEACATRPLAGPDGAPIPADLLHAAALTTIGDLFGTVAARVADLPA</sequence>